<sequence>MATQFFVNQDQDVISVIHRLMSASVREIILQIPPDAKIAKEAISLRILKRETQKMDKDIKVSSSDKRILKLAKEAGFKTIDKIPAADFEVPIKLNKLTPLGAIPQESNSFVDFISGPSNSSVNTDKIDSPAIAQIKQRSRRSNINNDLAKARSRMPITKIVYAFVAICVFLGLAAAYLILPRATVEVLPKSEIVNFDLEVVADPQVTQSDLVLNKIPGQMVKITQRKTQELDASQTVAVDSKAQGKITIYNNFSTQEQALVATTRFIPQGSQLIFRTKQKIIVPPAKMVNGKLEPASVEADIEADQFGLEYNIEPATWNIPGFAGSPKYEGFYAKSLTAMAGGNRKGEGKVASTEELSQAKEQVNAALQEDAQAELAKKIPSNLKFFDKCQRKELARIEVEKNPDNSGKFLVNGELQVEAVIFDLNDLKILIEKNVMTKISDQKKSLPESQIINYLDCEVDSENEYAKFRINTEERVDSLIDEVVLRRDLAGKNANDLQQYFTNNTAVDRVRVTFWPFWVKKAPNNPQSLKLKIVQALD</sequence>
<comment type="caution">
    <text evidence="3">The sequence shown here is derived from an EMBL/GenBank/DDBJ whole genome shotgun (WGS) entry which is preliminary data.</text>
</comment>
<dbReference type="EMBL" id="PEVY01000007">
    <property type="protein sequence ID" value="PIU75511.1"/>
    <property type="molecule type" value="Genomic_DNA"/>
</dbReference>
<reference evidence="4" key="1">
    <citation type="submission" date="2017-09" db="EMBL/GenBank/DDBJ databases">
        <title>Depth-based differentiation of microbial function through sediment-hosted aquifers and enrichment of novel symbionts in the deep terrestrial subsurface.</title>
        <authorList>
            <person name="Probst A.J."/>
            <person name="Ladd B."/>
            <person name="Jarett J.K."/>
            <person name="Geller-Mcgrath D.E."/>
            <person name="Sieber C.M.K."/>
            <person name="Emerson J.B."/>
            <person name="Anantharaman K."/>
            <person name="Thomas B.C."/>
            <person name="Malmstrom R."/>
            <person name="Stieglmeier M."/>
            <person name="Klingl A."/>
            <person name="Woyke T."/>
            <person name="Ryan C.M."/>
            <person name="Banfield J.F."/>
        </authorList>
    </citation>
    <scope>NUCLEOTIDE SEQUENCE [LARGE SCALE GENOMIC DNA]</scope>
</reference>
<keyword evidence="2" id="KW-0812">Transmembrane</keyword>
<evidence type="ECO:0008006" key="5">
    <source>
        <dbReference type="Google" id="ProtNLM"/>
    </source>
</evidence>
<keyword evidence="1" id="KW-0175">Coiled coil</keyword>
<accession>A0A2M7AXZ8</accession>
<proteinExistence type="predicted"/>
<feature type="coiled-coil region" evidence="1">
    <location>
        <begin position="350"/>
        <end position="377"/>
    </location>
</feature>
<feature type="transmembrane region" description="Helical" evidence="2">
    <location>
        <begin position="160"/>
        <end position="180"/>
    </location>
</feature>
<dbReference type="Proteomes" id="UP000228775">
    <property type="component" value="Unassembled WGS sequence"/>
</dbReference>
<evidence type="ECO:0000256" key="2">
    <source>
        <dbReference type="SAM" id="Phobius"/>
    </source>
</evidence>
<keyword evidence="2" id="KW-1133">Transmembrane helix</keyword>
<evidence type="ECO:0000256" key="1">
    <source>
        <dbReference type="SAM" id="Coils"/>
    </source>
</evidence>
<name>A0A2M7AXZ8_9BACT</name>
<evidence type="ECO:0000313" key="3">
    <source>
        <dbReference type="EMBL" id="PIU75511.1"/>
    </source>
</evidence>
<protein>
    <recommendedName>
        <fullName evidence="5">Baseplate protein J-like domain-containing protein</fullName>
    </recommendedName>
</protein>
<gene>
    <name evidence="3" type="ORF">COS76_00390</name>
</gene>
<dbReference type="AlphaFoldDB" id="A0A2M7AXZ8"/>
<keyword evidence="2" id="KW-0472">Membrane</keyword>
<organism evidence="3 4">
    <name type="scientific">Candidatus Portnoybacteria bacterium CG06_land_8_20_14_3_00_39_12</name>
    <dbReference type="NCBI Taxonomy" id="1974809"/>
    <lineage>
        <taxon>Bacteria</taxon>
        <taxon>Candidatus Portnoyibacteriota</taxon>
    </lineage>
</organism>
<evidence type="ECO:0000313" key="4">
    <source>
        <dbReference type="Proteomes" id="UP000228775"/>
    </source>
</evidence>